<dbReference type="Proteomes" id="UP000075809">
    <property type="component" value="Unassembled WGS sequence"/>
</dbReference>
<dbReference type="AlphaFoldDB" id="A0A151XJU7"/>
<proteinExistence type="predicted"/>
<dbReference type="EMBL" id="KQ982052">
    <property type="protein sequence ID" value="KYQ60686.1"/>
    <property type="molecule type" value="Genomic_DNA"/>
</dbReference>
<evidence type="ECO:0000313" key="2">
    <source>
        <dbReference type="Proteomes" id="UP000075809"/>
    </source>
</evidence>
<protein>
    <submittedName>
        <fullName evidence="1">Uncharacterized protein</fullName>
    </submittedName>
</protein>
<reference evidence="1 2" key="1">
    <citation type="submission" date="2015-09" db="EMBL/GenBank/DDBJ databases">
        <title>Trachymyrmex zeteki WGS genome.</title>
        <authorList>
            <person name="Nygaard S."/>
            <person name="Hu H."/>
            <person name="Boomsma J."/>
            <person name="Zhang G."/>
        </authorList>
    </citation>
    <scope>NUCLEOTIDE SEQUENCE [LARGE SCALE GENOMIC DNA]</scope>
    <source>
        <strain evidence="1">Tzet28-1</strain>
        <tissue evidence="1">Whole body</tissue>
    </source>
</reference>
<accession>A0A151XJU7</accession>
<sequence length="83" mass="9608">SILGMPTFREPCSSFHQGEEQPDTKLFPRVVPFILRCLKQRNIKGTTRGNSLTLTLTLIMRNYVLSRDTHEHACREFLSNIFV</sequence>
<keyword evidence="2" id="KW-1185">Reference proteome</keyword>
<evidence type="ECO:0000313" key="1">
    <source>
        <dbReference type="EMBL" id="KYQ60686.1"/>
    </source>
</evidence>
<feature type="non-terminal residue" evidence="1">
    <location>
        <position position="1"/>
    </location>
</feature>
<organism evidence="1 2">
    <name type="scientific">Mycetomoellerius zeteki</name>
    <dbReference type="NCBI Taxonomy" id="64791"/>
    <lineage>
        <taxon>Eukaryota</taxon>
        <taxon>Metazoa</taxon>
        <taxon>Ecdysozoa</taxon>
        <taxon>Arthropoda</taxon>
        <taxon>Hexapoda</taxon>
        <taxon>Insecta</taxon>
        <taxon>Pterygota</taxon>
        <taxon>Neoptera</taxon>
        <taxon>Endopterygota</taxon>
        <taxon>Hymenoptera</taxon>
        <taxon>Apocrita</taxon>
        <taxon>Aculeata</taxon>
        <taxon>Formicoidea</taxon>
        <taxon>Formicidae</taxon>
        <taxon>Myrmicinae</taxon>
        <taxon>Mycetomoellerius</taxon>
    </lineage>
</organism>
<gene>
    <name evidence="1" type="ORF">ALC60_00311</name>
</gene>
<name>A0A151XJU7_9HYME</name>